<accession>A0A523USQ5</accession>
<name>A0A523USQ5_UNCT6</name>
<evidence type="ECO:0000259" key="1">
    <source>
        <dbReference type="Pfam" id="PF20114"/>
    </source>
</evidence>
<dbReference type="InterPro" id="IPR045443">
    <property type="entry name" value="DUF6504"/>
</dbReference>
<dbReference type="Pfam" id="PF20114">
    <property type="entry name" value="DUF6504"/>
    <property type="match status" value="1"/>
</dbReference>
<feature type="domain" description="DUF6504" evidence="1">
    <location>
        <begin position="10"/>
        <end position="51"/>
    </location>
</feature>
<dbReference type="EMBL" id="SOJN01000080">
    <property type="protein sequence ID" value="TET45577.1"/>
    <property type="molecule type" value="Genomic_DNA"/>
</dbReference>
<reference evidence="2 3" key="1">
    <citation type="submission" date="2019-03" db="EMBL/GenBank/DDBJ databases">
        <title>Metabolic potential of uncultured bacteria and archaea associated with petroleum seepage in deep-sea sediments.</title>
        <authorList>
            <person name="Dong X."/>
            <person name="Hubert C."/>
        </authorList>
    </citation>
    <scope>NUCLEOTIDE SEQUENCE [LARGE SCALE GENOMIC DNA]</scope>
    <source>
        <strain evidence="2">E44_bin18</strain>
    </source>
</reference>
<protein>
    <recommendedName>
        <fullName evidence="1">DUF6504 domain-containing protein</fullName>
    </recommendedName>
</protein>
<proteinExistence type="predicted"/>
<dbReference type="AlphaFoldDB" id="A0A523USQ5"/>
<dbReference type="Proteomes" id="UP000315525">
    <property type="component" value="Unassembled WGS sequence"/>
</dbReference>
<evidence type="ECO:0000313" key="2">
    <source>
        <dbReference type="EMBL" id="TET45577.1"/>
    </source>
</evidence>
<comment type="caution">
    <text evidence="2">The sequence shown here is derived from an EMBL/GenBank/DDBJ whole genome shotgun (WGS) entry which is preliminary data.</text>
</comment>
<sequence>MQKVEKTEYDDKLEVCAQFKNGAVTPVSFLWRGRSYEIKKVTFTWDRRRGRSLIRHFSVSDGASLFEIAYDSEKADWRLFNICTEL</sequence>
<gene>
    <name evidence="2" type="ORF">E3J62_07405</name>
</gene>
<organism evidence="2 3">
    <name type="scientific">candidate division TA06 bacterium</name>
    <dbReference type="NCBI Taxonomy" id="2250710"/>
    <lineage>
        <taxon>Bacteria</taxon>
        <taxon>Bacteria division TA06</taxon>
    </lineage>
</organism>
<evidence type="ECO:0000313" key="3">
    <source>
        <dbReference type="Proteomes" id="UP000315525"/>
    </source>
</evidence>